<feature type="compositionally biased region" description="Basic and acidic residues" evidence="2">
    <location>
        <begin position="546"/>
        <end position="562"/>
    </location>
</feature>
<keyword evidence="4" id="KW-1185">Reference proteome</keyword>
<dbReference type="Proteomes" id="UP001176059">
    <property type="component" value="Unassembled WGS sequence"/>
</dbReference>
<feature type="coiled-coil region" evidence="1">
    <location>
        <begin position="58"/>
        <end position="85"/>
    </location>
</feature>
<keyword evidence="1" id="KW-0175">Coiled coil</keyword>
<dbReference type="InterPro" id="IPR045564">
    <property type="entry name" value="DUF5910"/>
</dbReference>
<accession>A0AA38JUU3</accession>
<evidence type="ECO:0000313" key="3">
    <source>
        <dbReference type="EMBL" id="KAJ3736585.1"/>
    </source>
</evidence>
<name>A0AA38JUU3_9AGAR</name>
<dbReference type="Pfam" id="PF19287">
    <property type="entry name" value="DUF5910"/>
    <property type="match status" value="1"/>
</dbReference>
<dbReference type="EMBL" id="JANVFO010000004">
    <property type="protein sequence ID" value="KAJ3736585.1"/>
    <property type="molecule type" value="Genomic_DNA"/>
</dbReference>
<reference evidence="3" key="2">
    <citation type="journal article" date="2023" name="Proc. Natl. Acad. Sci. U.S.A.">
        <title>A global phylogenomic analysis of the shiitake genus Lentinula.</title>
        <authorList>
            <person name="Sierra-Patev S."/>
            <person name="Min B."/>
            <person name="Naranjo-Ortiz M."/>
            <person name="Looney B."/>
            <person name="Konkel Z."/>
            <person name="Slot J.C."/>
            <person name="Sakamoto Y."/>
            <person name="Steenwyk J.L."/>
            <person name="Rokas A."/>
            <person name="Carro J."/>
            <person name="Camarero S."/>
            <person name="Ferreira P."/>
            <person name="Molpeceres G."/>
            <person name="Ruiz-Duenas F.J."/>
            <person name="Serrano A."/>
            <person name="Henrissat B."/>
            <person name="Drula E."/>
            <person name="Hughes K.W."/>
            <person name="Mata J.L."/>
            <person name="Ishikawa N.K."/>
            <person name="Vargas-Isla R."/>
            <person name="Ushijima S."/>
            <person name="Smith C.A."/>
            <person name="Donoghue J."/>
            <person name="Ahrendt S."/>
            <person name="Andreopoulos W."/>
            <person name="He G."/>
            <person name="LaButti K."/>
            <person name="Lipzen A."/>
            <person name="Ng V."/>
            <person name="Riley R."/>
            <person name="Sandor L."/>
            <person name="Barry K."/>
            <person name="Martinez A.T."/>
            <person name="Xiao Y."/>
            <person name="Gibbons J.G."/>
            <person name="Terashima K."/>
            <person name="Grigoriev I.V."/>
            <person name="Hibbett D."/>
        </authorList>
    </citation>
    <scope>NUCLEOTIDE SEQUENCE</scope>
    <source>
        <strain evidence="3">ET3784</strain>
    </source>
</reference>
<sequence>MSADMLQSNESIYVISLPHRADRRIRMESLRKYLGLNWTFIDATYADEEIVATIMSNVYTLREEAMRARLELQRIRDEKLKEKEKEDDSDLFALANYPDDLELHSTSNSHLPLSTPISPPYQSSQSNRKFTGVKLPFQWPVTSSFTNQSVLLESPQELSIFASSISHPSLKTRILEFFKTFDIYANYSDGTHRTWRTEFDIPNLVDDNNDHEYFSHFLTNLETDSSPKSSISKTNNFDRSSLTQLELICATKDFSLAPYSSTLPYHKYLTSARVAVWHSHLKVLRQIVQEEDLRRKNEREPVESPGEGKGIASTTLANPRERRKVDEQFDSKNMIDLDYGTSPDFQSGEEQIIGESSMTESQPPENLGRDKHHEHISIILEDDINVEKDIRYRLRRIWDVLPDDWDIVFLGHCWSNESFWQAITFPQHNDLDSYKVECSYEGVCNTLHPSHSPRCTHAYATSPPGARKLLAHLEYPPFAYSRAIDQAYAWLVLTGRLKAYSVVGSVVVQVKGGSMDSTTDNGGQEEENGGRQGVRVGDVWRPSWRKNHETDSEAEADRDHEVSTSSWSEELFDGVFLVFPQVLNIGRALDEMLPLGYRTDAVMIPATQLMAASASPIGSILTSSHEPRGLKHFSSNSDLKTKPDKFVGFHYAPQAEAEEYNKVGMLTTATVIEQNPYVVVYAKRTTFSELYDSNYWECQVHVPDNDVETVAINEVSKLFVPNNAVQPWPNQDKLEEYVKNKGSEFEKALLFHQATANVVEMLIPPRYLKKSQNHLLEEIPSGENDLHFKVTCHARSVQSGSELKADWPAMWSIRQWPESLVI</sequence>
<reference evidence="3" key="1">
    <citation type="submission" date="2022-08" db="EMBL/GenBank/DDBJ databases">
        <authorList>
            <consortium name="DOE Joint Genome Institute"/>
            <person name="Min B."/>
            <person name="Sierra-Patev S."/>
            <person name="Naranjo-Ortiz M."/>
            <person name="Looney B."/>
            <person name="Konkel Z."/>
            <person name="Slot J.C."/>
            <person name="Sakamoto Y."/>
            <person name="Steenwyk J.L."/>
            <person name="Rokas A."/>
            <person name="Carro J."/>
            <person name="Camarero S."/>
            <person name="Ferreira P."/>
            <person name="Molpeceres G."/>
            <person name="Ruiz-duenas F.J."/>
            <person name="Serrano A."/>
            <person name="Henrissat B."/>
            <person name="Drula E."/>
            <person name="Hughes K.W."/>
            <person name="Mata J.L."/>
            <person name="Ishikawa N.K."/>
            <person name="Vargas-Isla R."/>
            <person name="Ushijima S."/>
            <person name="Smith C.A."/>
            <person name="Ahrendt S."/>
            <person name="Andreopoulos W."/>
            <person name="He G."/>
            <person name="LaButti K."/>
            <person name="Lipzen A."/>
            <person name="Ng V."/>
            <person name="Riley R."/>
            <person name="Sandor L."/>
            <person name="Barry K."/>
            <person name="Martinez A.T."/>
            <person name="Xiao Y."/>
            <person name="Gibbons J.G."/>
            <person name="Terashima K."/>
            <person name="Hibbett D.S."/>
            <person name="Grigoriev I.V."/>
        </authorList>
    </citation>
    <scope>NUCLEOTIDE SEQUENCE</scope>
    <source>
        <strain evidence="3">ET3784</strain>
    </source>
</reference>
<gene>
    <name evidence="3" type="ORF">DFJ43DRAFT_1035933</name>
</gene>
<comment type="caution">
    <text evidence="3">The sequence shown here is derived from an EMBL/GenBank/DDBJ whole genome shotgun (WGS) entry which is preliminary data.</text>
</comment>
<organism evidence="3 4">
    <name type="scientific">Lentinula guzmanii</name>
    <dbReference type="NCBI Taxonomy" id="2804957"/>
    <lineage>
        <taxon>Eukaryota</taxon>
        <taxon>Fungi</taxon>
        <taxon>Dikarya</taxon>
        <taxon>Basidiomycota</taxon>
        <taxon>Agaricomycotina</taxon>
        <taxon>Agaricomycetes</taxon>
        <taxon>Agaricomycetidae</taxon>
        <taxon>Agaricales</taxon>
        <taxon>Marasmiineae</taxon>
        <taxon>Omphalotaceae</taxon>
        <taxon>Lentinula</taxon>
    </lineage>
</organism>
<protein>
    <submittedName>
        <fullName evidence="3">Uncharacterized protein</fullName>
    </submittedName>
</protein>
<evidence type="ECO:0000313" key="4">
    <source>
        <dbReference type="Proteomes" id="UP001176059"/>
    </source>
</evidence>
<feature type="region of interest" description="Disordered" evidence="2">
    <location>
        <begin position="513"/>
        <end position="562"/>
    </location>
</feature>
<dbReference type="AlphaFoldDB" id="A0AA38JUU3"/>
<proteinExistence type="predicted"/>
<evidence type="ECO:0000256" key="2">
    <source>
        <dbReference type="SAM" id="MobiDB-lite"/>
    </source>
</evidence>
<feature type="region of interest" description="Disordered" evidence="2">
    <location>
        <begin position="294"/>
        <end position="313"/>
    </location>
</feature>
<evidence type="ECO:0000256" key="1">
    <source>
        <dbReference type="SAM" id="Coils"/>
    </source>
</evidence>